<reference evidence="3" key="1">
    <citation type="submission" date="2016-10" db="EMBL/GenBank/DDBJ databases">
        <authorList>
            <person name="Varghese N."/>
            <person name="Submissions S."/>
        </authorList>
    </citation>
    <scope>NUCLEOTIDE SEQUENCE [LARGE SCALE GENOMIC DNA]</scope>
    <source>
        <strain evidence="3">LMG 24016</strain>
    </source>
</reference>
<evidence type="ECO:0000313" key="3">
    <source>
        <dbReference type="Proteomes" id="UP000243606"/>
    </source>
</evidence>
<organism evidence="2 3">
    <name type="scientific">Pseudomonas guineae</name>
    <dbReference type="NCBI Taxonomy" id="425504"/>
    <lineage>
        <taxon>Bacteria</taxon>
        <taxon>Pseudomonadati</taxon>
        <taxon>Pseudomonadota</taxon>
        <taxon>Gammaproteobacteria</taxon>
        <taxon>Pseudomonadales</taxon>
        <taxon>Pseudomonadaceae</taxon>
        <taxon>Pseudomonas</taxon>
    </lineage>
</organism>
<keyword evidence="1" id="KW-0732">Signal</keyword>
<dbReference type="AlphaFoldDB" id="A0A1I3HVN1"/>
<evidence type="ECO:0000256" key="1">
    <source>
        <dbReference type="SAM" id="SignalP"/>
    </source>
</evidence>
<keyword evidence="3" id="KW-1185">Reference proteome</keyword>
<sequence>MRARLLFLITALYLCACTPADDGLALQADYLKRLSNALDVESAMNFDSAELVRYRLPPKRERLIDIPELRISLLELLVEVRRCPALQQQISLRNNSLGKQLAPSSRLAYEGDLLRATDACIEYLGEQDQAELRGTLKLLAQDKRAQLPAVFWNALNASPEVERYLRFATQAFPVKSNEDDAALDALAQLASIGRGLPSALPPSAAQLDTVFFALHASDQGGQLISSLASLTHSLNQGSYMLESRQQQRPVCPIGQPTERARILQNIFVKYYAASLQPYLAQVDQRGQAWSNSLRNLSGVAQVPPATRQYLQSLSADQDSLWANFQKATVRHVRSWQELLNSCGLAPGQSGWTGNAANADQ</sequence>
<dbReference type="Proteomes" id="UP000243606">
    <property type="component" value="Unassembled WGS sequence"/>
</dbReference>
<gene>
    <name evidence="2" type="ORF">SAMN05216206_2120</name>
</gene>
<dbReference type="RefSeq" id="WP_090241905.1">
    <property type="nucleotide sequence ID" value="NZ_FOQL01000002.1"/>
</dbReference>
<proteinExistence type="predicted"/>
<evidence type="ECO:0008006" key="4">
    <source>
        <dbReference type="Google" id="ProtNLM"/>
    </source>
</evidence>
<accession>A0A1I3HVN1</accession>
<dbReference type="InterPro" id="IPR021431">
    <property type="entry name" value="DUF3080"/>
</dbReference>
<protein>
    <recommendedName>
        <fullName evidence="4">DUF3080 domain-containing protein</fullName>
    </recommendedName>
</protein>
<name>A0A1I3HVN1_9PSED</name>
<dbReference type="Pfam" id="PF11279">
    <property type="entry name" value="DUF3080"/>
    <property type="match status" value="1"/>
</dbReference>
<dbReference type="OrthoDB" id="6997572at2"/>
<feature type="signal peptide" evidence="1">
    <location>
        <begin position="1"/>
        <end position="20"/>
    </location>
</feature>
<dbReference type="EMBL" id="FOQL01000002">
    <property type="protein sequence ID" value="SFI39659.1"/>
    <property type="molecule type" value="Genomic_DNA"/>
</dbReference>
<evidence type="ECO:0000313" key="2">
    <source>
        <dbReference type="EMBL" id="SFI39659.1"/>
    </source>
</evidence>
<feature type="chain" id="PRO_5017391671" description="DUF3080 domain-containing protein" evidence="1">
    <location>
        <begin position="21"/>
        <end position="360"/>
    </location>
</feature>
<dbReference type="STRING" id="425504.SAMN05216206_2120"/>